<feature type="signal peptide" evidence="1">
    <location>
        <begin position="1"/>
        <end position="24"/>
    </location>
</feature>
<proteinExistence type="predicted"/>
<evidence type="ECO:0008006" key="4">
    <source>
        <dbReference type="Google" id="ProtNLM"/>
    </source>
</evidence>
<comment type="caution">
    <text evidence="2">The sequence shown here is derived from an EMBL/GenBank/DDBJ whole genome shotgun (WGS) entry which is preliminary data.</text>
</comment>
<feature type="chain" id="PRO_5044157205" description="Secreted protein" evidence="1">
    <location>
        <begin position="25"/>
        <end position="113"/>
    </location>
</feature>
<keyword evidence="1" id="KW-0732">Signal</keyword>
<reference evidence="2 3" key="1">
    <citation type="submission" date="2020-05" db="EMBL/GenBank/DDBJ databases">
        <title>WGS assembly of Panicum virgatum.</title>
        <authorList>
            <person name="Lovell J.T."/>
            <person name="Jenkins J."/>
            <person name="Shu S."/>
            <person name="Juenger T.E."/>
            <person name="Schmutz J."/>
        </authorList>
    </citation>
    <scope>NUCLEOTIDE SEQUENCE</scope>
    <source>
        <strain evidence="2">AP13</strain>
        <strain evidence="3">cv. AP13</strain>
    </source>
</reference>
<keyword evidence="3" id="KW-1185">Reference proteome</keyword>
<accession>A0A8T0U3F3</accession>
<protein>
    <recommendedName>
        <fullName evidence="4">Secreted protein</fullName>
    </recommendedName>
</protein>
<evidence type="ECO:0000313" key="3">
    <source>
        <dbReference type="Proteomes" id="UP000823388"/>
    </source>
</evidence>
<gene>
    <name evidence="2" type="ORF">PVAP13_3NG181301</name>
</gene>
<dbReference type="Proteomes" id="UP000823388">
    <property type="component" value="Chromosome 3N"/>
</dbReference>
<dbReference type="AlphaFoldDB" id="A0A8T0U3F3"/>
<evidence type="ECO:0000256" key="1">
    <source>
        <dbReference type="SAM" id="SignalP"/>
    </source>
</evidence>
<name>A0A8T0U3F3_PANVG</name>
<dbReference type="EMBL" id="CM029042">
    <property type="protein sequence ID" value="KAG2617470.1"/>
    <property type="molecule type" value="Genomic_DNA"/>
</dbReference>
<evidence type="ECO:0000313" key="2">
    <source>
        <dbReference type="EMBL" id="KAG2617470.1"/>
    </source>
</evidence>
<dbReference type="EMBL" id="CM029042">
    <property type="protein sequence ID" value="KAG2617469.1"/>
    <property type="molecule type" value="Genomic_DNA"/>
</dbReference>
<organism evidence="2 3">
    <name type="scientific">Panicum virgatum</name>
    <name type="common">Blackwell switchgrass</name>
    <dbReference type="NCBI Taxonomy" id="38727"/>
    <lineage>
        <taxon>Eukaryota</taxon>
        <taxon>Viridiplantae</taxon>
        <taxon>Streptophyta</taxon>
        <taxon>Embryophyta</taxon>
        <taxon>Tracheophyta</taxon>
        <taxon>Spermatophyta</taxon>
        <taxon>Magnoliopsida</taxon>
        <taxon>Liliopsida</taxon>
        <taxon>Poales</taxon>
        <taxon>Poaceae</taxon>
        <taxon>PACMAD clade</taxon>
        <taxon>Panicoideae</taxon>
        <taxon>Panicodae</taxon>
        <taxon>Paniceae</taxon>
        <taxon>Panicinae</taxon>
        <taxon>Panicum</taxon>
        <taxon>Panicum sect. Hiantes</taxon>
    </lineage>
</organism>
<sequence>MMSPSWNNFLRSLLLFVVVRSSHNEGLGRIFFKSIFLILRWQKEEKERHQKEEDPQFRLHECWPSFVGHLFSDHLSLPSVSLCGHPHYRTFNKLGFELCYLHRRYFFYNPECL</sequence>